<dbReference type="GO" id="GO:0016020">
    <property type="term" value="C:membrane"/>
    <property type="evidence" value="ECO:0007669"/>
    <property type="project" value="UniProtKB-SubCell"/>
</dbReference>
<dbReference type="InterPro" id="IPR004752">
    <property type="entry name" value="AmpG_permease/AT-1"/>
</dbReference>
<keyword evidence="4 6" id="KW-1133">Transmembrane helix</keyword>
<feature type="transmembrane region" description="Helical" evidence="6">
    <location>
        <begin position="518"/>
        <end position="542"/>
    </location>
</feature>
<evidence type="ECO:0000256" key="5">
    <source>
        <dbReference type="ARBA" id="ARBA00023136"/>
    </source>
</evidence>
<dbReference type="EMBL" id="CP000230">
    <property type="protein sequence ID" value="ABC20952.1"/>
    <property type="molecule type" value="Genomic_DNA"/>
</dbReference>
<sequence length="550" mass="57184">MTPAPRPPWRLKLAPQGSGGALRRLARTCGLAAVGRLLLAPLPAGWREAVIAIGDSRVARMGFLGFSAGLPLLLVFSTLSVWLREAGIDRATVTMLSWAALAYSFKFVWAPLVDRLPLPVLGRLGRRRSWLAFAQGLVCLGLVWTAAFDPAVALPMTALGAVIIAFAAATQDVVIDAYRIEAAEPALQSLMSASYIAGYRVGMLVSGAGSLWLAALLDPGTGYDPAVWATVYRTMAAVMALGLITTLVIPEPERAPQTAEADDRSTADQLRFVGVIVLAAAAFLGGFVALDAPARGIAQGLHAAGTGEPLAQALAGALRLIGALAGAGVAASALIALGLASREHLRRTYIAPIADFFGRYGRLALLVLALIGSYRVADVAMGAIANVFYVDMGFTKEQIATYTKFWGLWATLLGGFLGGIVALRVGVMGALFIGAVLAALSNLLFAALAGHPGETLWLMIAIVGDNLSAGMASAAFVAYLSALTSVRFTAMQYALFSSLMTLLPKVLAGYGGSVVDTVGYASFFIGTAALGLPVLVLVALAARFAPPKSH</sequence>
<keyword evidence="3 6" id="KW-0812">Transmembrane</keyword>
<organism evidence="7 8">
    <name type="scientific">Rhodospirillum rubrum (strain ATCC 11170 / ATH 1.1.1 / DSM 467 / LMG 4362 / NCIMB 8255 / S1)</name>
    <dbReference type="NCBI Taxonomy" id="269796"/>
    <lineage>
        <taxon>Bacteria</taxon>
        <taxon>Pseudomonadati</taxon>
        <taxon>Pseudomonadota</taxon>
        <taxon>Alphaproteobacteria</taxon>
        <taxon>Rhodospirillales</taxon>
        <taxon>Rhodospirillaceae</taxon>
        <taxon>Rhodospirillum</taxon>
    </lineage>
</organism>
<feature type="transmembrane region" description="Helical" evidence="6">
    <location>
        <begin position="430"/>
        <end position="450"/>
    </location>
</feature>
<evidence type="ECO:0000256" key="4">
    <source>
        <dbReference type="ARBA" id="ARBA00022989"/>
    </source>
</evidence>
<keyword evidence="5 6" id="KW-0472">Membrane</keyword>
<protein>
    <submittedName>
        <fullName evidence="7">Major facilitator superfamily MFS_1</fullName>
    </submittedName>
</protein>
<dbReference type="RefSeq" id="WP_011387908.1">
    <property type="nucleotide sequence ID" value="NC_007643.1"/>
</dbReference>
<dbReference type="PATRIC" id="fig|269796.9.peg.202"/>
<dbReference type="PhylomeDB" id="Q2RY43"/>
<evidence type="ECO:0000313" key="8">
    <source>
        <dbReference type="Proteomes" id="UP000001929"/>
    </source>
</evidence>
<dbReference type="Proteomes" id="UP000001929">
    <property type="component" value="Chromosome"/>
</dbReference>
<evidence type="ECO:0000313" key="7">
    <source>
        <dbReference type="EMBL" id="ABC20952.1"/>
    </source>
</evidence>
<feature type="transmembrane region" description="Helical" evidence="6">
    <location>
        <begin position="456"/>
        <end position="481"/>
    </location>
</feature>
<proteinExistence type="predicted"/>
<dbReference type="PANTHER" id="PTHR12778:SF10">
    <property type="entry name" value="MAJOR FACILITATOR SUPERFAMILY DOMAIN-CONTAINING PROTEIN 3"/>
    <property type="match status" value="1"/>
</dbReference>
<dbReference type="PANTHER" id="PTHR12778">
    <property type="entry name" value="SOLUTE CARRIER FAMILY 33 ACETYL-COA TRANSPORTER -RELATED"/>
    <property type="match status" value="1"/>
</dbReference>
<evidence type="ECO:0000256" key="2">
    <source>
        <dbReference type="ARBA" id="ARBA00022448"/>
    </source>
</evidence>
<feature type="transmembrane region" description="Helical" evidence="6">
    <location>
        <begin position="360"/>
        <end position="385"/>
    </location>
</feature>
<reference evidence="7 8" key="1">
    <citation type="journal article" date="2011" name="Stand. Genomic Sci.">
        <title>Complete genome sequence of Rhodospirillum rubrum type strain (S1).</title>
        <authorList>
            <person name="Munk A.C."/>
            <person name="Copeland A."/>
            <person name="Lucas S."/>
            <person name="Lapidus A."/>
            <person name="Del Rio T.G."/>
            <person name="Barry K."/>
            <person name="Detter J.C."/>
            <person name="Hammon N."/>
            <person name="Israni S."/>
            <person name="Pitluck S."/>
            <person name="Brettin T."/>
            <person name="Bruce D."/>
            <person name="Han C."/>
            <person name="Tapia R."/>
            <person name="Gilna P."/>
            <person name="Schmutz J."/>
            <person name="Larimer F."/>
            <person name="Land M."/>
            <person name="Kyrpides N.C."/>
            <person name="Mavromatis K."/>
            <person name="Richardson P."/>
            <person name="Rohde M."/>
            <person name="Goker M."/>
            <person name="Klenk H.P."/>
            <person name="Zhang Y."/>
            <person name="Roberts G.P."/>
            <person name="Reslewic S."/>
            <person name="Schwartz D.C."/>
        </authorList>
    </citation>
    <scope>NUCLEOTIDE SEQUENCE [LARGE SCALE GENOMIC DNA]</scope>
    <source>
        <strain evidence="8">ATCC 11170 / ATH 1.1.1 / DSM 467 / LMG 4362 / NCIMB 8255 / S1</strain>
    </source>
</reference>
<dbReference type="Gene3D" id="1.20.1250.20">
    <property type="entry name" value="MFS general substrate transporter like domains"/>
    <property type="match status" value="1"/>
</dbReference>
<dbReference type="SUPFAM" id="SSF103473">
    <property type="entry name" value="MFS general substrate transporter"/>
    <property type="match status" value="1"/>
</dbReference>
<dbReference type="AlphaFoldDB" id="Q2RY43"/>
<keyword evidence="8" id="KW-1185">Reference proteome</keyword>
<feature type="transmembrane region" description="Helical" evidence="6">
    <location>
        <begin position="405"/>
        <end position="423"/>
    </location>
</feature>
<feature type="transmembrane region" description="Helical" evidence="6">
    <location>
        <begin position="310"/>
        <end position="339"/>
    </location>
</feature>
<dbReference type="GO" id="GO:0035348">
    <property type="term" value="P:acetyl-CoA transmembrane transport"/>
    <property type="evidence" value="ECO:0007669"/>
    <property type="project" value="InterPro"/>
</dbReference>
<dbReference type="InterPro" id="IPR024371">
    <property type="entry name" value="AcetylCoA_trans_1-like"/>
</dbReference>
<evidence type="ECO:0000256" key="3">
    <source>
        <dbReference type="ARBA" id="ARBA00022692"/>
    </source>
</evidence>
<dbReference type="GO" id="GO:0008521">
    <property type="term" value="F:acetyl-CoA transmembrane transporter activity"/>
    <property type="evidence" value="ECO:0007669"/>
    <property type="project" value="InterPro"/>
</dbReference>
<feature type="transmembrane region" description="Helical" evidence="6">
    <location>
        <begin position="270"/>
        <end position="290"/>
    </location>
</feature>
<feature type="transmembrane region" description="Helical" evidence="6">
    <location>
        <begin position="130"/>
        <end position="147"/>
    </location>
</feature>
<dbReference type="STRING" id="269796.Rru_A0147"/>
<accession>Q2RY43</accession>
<dbReference type="NCBIfam" id="TIGR00901">
    <property type="entry name" value="2A0125"/>
    <property type="match status" value="1"/>
</dbReference>
<feature type="transmembrane region" description="Helical" evidence="6">
    <location>
        <begin position="63"/>
        <end position="83"/>
    </location>
</feature>
<comment type="subcellular location">
    <subcellularLocation>
        <location evidence="1">Membrane</location>
        <topology evidence="1">Multi-pass membrane protein</topology>
    </subcellularLocation>
</comment>
<feature type="transmembrane region" description="Helical" evidence="6">
    <location>
        <begin position="227"/>
        <end position="249"/>
    </location>
</feature>
<dbReference type="KEGG" id="rru:Rru_A0147"/>
<dbReference type="InterPro" id="IPR036259">
    <property type="entry name" value="MFS_trans_sf"/>
</dbReference>
<dbReference type="HOGENOM" id="CLU_029352_1_1_5"/>
<evidence type="ECO:0000256" key="1">
    <source>
        <dbReference type="ARBA" id="ARBA00004141"/>
    </source>
</evidence>
<gene>
    <name evidence="7" type="ordered locus">Rru_A0147</name>
</gene>
<feature type="transmembrane region" description="Helical" evidence="6">
    <location>
        <begin position="196"/>
        <end position="215"/>
    </location>
</feature>
<feature type="transmembrane region" description="Helical" evidence="6">
    <location>
        <begin position="493"/>
        <end position="512"/>
    </location>
</feature>
<dbReference type="Pfam" id="PF13000">
    <property type="entry name" value="Acatn"/>
    <property type="match status" value="1"/>
</dbReference>
<dbReference type="eggNOG" id="COG2271">
    <property type="taxonomic scope" value="Bacteria"/>
</dbReference>
<name>Q2RY43_RHORT</name>
<dbReference type="EnsemblBacteria" id="ABC20952">
    <property type="protein sequence ID" value="ABC20952"/>
    <property type="gene ID" value="Rru_A0147"/>
</dbReference>
<keyword evidence="2" id="KW-0813">Transport</keyword>
<evidence type="ECO:0000256" key="6">
    <source>
        <dbReference type="SAM" id="Phobius"/>
    </source>
</evidence>
<feature type="transmembrane region" description="Helical" evidence="6">
    <location>
        <begin position="153"/>
        <end position="175"/>
    </location>
</feature>